<feature type="domain" description="Response regulatory" evidence="7">
    <location>
        <begin position="334"/>
        <end position="450"/>
    </location>
</feature>
<dbReference type="CDD" id="cd00082">
    <property type="entry name" value="HisKA"/>
    <property type="match status" value="1"/>
</dbReference>
<dbReference type="InterPro" id="IPR001789">
    <property type="entry name" value="Sig_transdc_resp-reg_receiver"/>
</dbReference>
<name>A0ABT2D825_9BURK</name>
<dbReference type="PROSITE" id="PS50110">
    <property type="entry name" value="RESPONSE_REGULATORY"/>
    <property type="match status" value="1"/>
</dbReference>
<keyword evidence="9" id="KW-1185">Reference proteome</keyword>
<dbReference type="Gene3D" id="1.10.287.130">
    <property type="match status" value="1"/>
</dbReference>
<dbReference type="SUPFAM" id="SSF55874">
    <property type="entry name" value="ATPase domain of HSP90 chaperone/DNA topoisomerase II/histidine kinase"/>
    <property type="match status" value="1"/>
</dbReference>
<dbReference type="Gene3D" id="3.40.50.2300">
    <property type="match status" value="1"/>
</dbReference>
<feature type="domain" description="Histidine kinase" evidence="6">
    <location>
        <begin position="95"/>
        <end position="313"/>
    </location>
</feature>
<dbReference type="Pfam" id="PF00512">
    <property type="entry name" value="HisKA"/>
    <property type="match status" value="1"/>
</dbReference>
<reference evidence="8 9" key="1">
    <citation type="submission" date="2022-08" db="EMBL/GenBank/DDBJ databases">
        <title>Reclassification of Massilia species as members of the genera Telluria, Duganella, Pseudoduganella, Mokoshia gen. nov. and Zemynaea gen. nov. using orthogonal and non-orthogonal genome-based approaches.</title>
        <authorList>
            <person name="Bowman J.P."/>
        </authorList>
    </citation>
    <scope>NUCLEOTIDE SEQUENCE [LARGE SCALE GENOMIC DNA]</scope>
    <source>
        <strain evidence="8 9">JCM 31605</strain>
    </source>
</reference>
<dbReference type="SMART" id="SM00387">
    <property type="entry name" value="HATPase_c"/>
    <property type="match status" value="1"/>
</dbReference>
<dbReference type="InterPro" id="IPR003594">
    <property type="entry name" value="HATPase_dom"/>
</dbReference>
<evidence type="ECO:0000313" key="8">
    <source>
        <dbReference type="EMBL" id="MCS0806556.1"/>
    </source>
</evidence>
<dbReference type="PROSITE" id="PS50109">
    <property type="entry name" value="HIS_KIN"/>
    <property type="match status" value="1"/>
</dbReference>
<comment type="catalytic activity">
    <reaction evidence="1">
        <text>ATP + protein L-histidine = ADP + protein N-phospho-L-histidine.</text>
        <dbReference type="EC" id="2.7.13.3"/>
    </reaction>
</comment>
<dbReference type="CDD" id="cd00075">
    <property type="entry name" value="HATPase"/>
    <property type="match status" value="1"/>
</dbReference>
<dbReference type="PRINTS" id="PR00344">
    <property type="entry name" value="BCTRLSENSOR"/>
</dbReference>
<keyword evidence="8" id="KW-0547">Nucleotide-binding</keyword>
<evidence type="ECO:0000256" key="2">
    <source>
        <dbReference type="ARBA" id="ARBA00012438"/>
    </source>
</evidence>
<evidence type="ECO:0000256" key="5">
    <source>
        <dbReference type="SAM" id="MobiDB-lite"/>
    </source>
</evidence>
<gene>
    <name evidence="8" type="ORF">NX774_01280</name>
</gene>
<evidence type="ECO:0000256" key="4">
    <source>
        <dbReference type="PROSITE-ProRule" id="PRU00169"/>
    </source>
</evidence>
<evidence type="ECO:0000256" key="3">
    <source>
        <dbReference type="ARBA" id="ARBA00022553"/>
    </source>
</evidence>
<dbReference type="Gene3D" id="3.30.565.10">
    <property type="entry name" value="Histidine kinase-like ATPase, C-terminal domain"/>
    <property type="match status" value="1"/>
</dbReference>
<dbReference type="GO" id="GO:0005524">
    <property type="term" value="F:ATP binding"/>
    <property type="evidence" value="ECO:0007669"/>
    <property type="project" value="UniProtKB-KW"/>
</dbReference>
<dbReference type="PANTHER" id="PTHR43547:SF2">
    <property type="entry name" value="HYBRID SIGNAL TRANSDUCTION HISTIDINE KINASE C"/>
    <property type="match status" value="1"/>
</dbReference>
<dbReference type="InterPro" id="IPR005467">
    <property type="entry name" value="His_kinase_dom"/>
</dbReference>
<evidence type="ECO:0000259" key="6">
    <source>
        <dbReference type="PROSITE" id="PS50109"/>
    </source>
</evidence>
<dbReference type="PANTHER" id="PTHR43547">
    <property type="entry name" value="TWO-COMPONENT HISTIDINE KINASE"/>
    <property type="match status" value="1"/>
</dbReference>
<dbReference type="SMART" id="SM00388">
    <property type="entry name" value="HisKA"/>
    <property type="match status" value="1"/>
</dbReference>
<evidence type="ECO:0000256" key="1">
    <source>
        <dbReference type="ARBA" id="ARBA00000085"/>
    </source>
</evidence>
<dbReference type="CDD" id="cd17580">
    <property type="entry name" value="REC_2_DhkD-like"/>
    <property type="match status" value="1"/>
</dbReference>
<organism evidence="8 9">
    <name type="scientific">Massilia agilis</name>
    <dbReference type="NCBI Taxonomy" id="1811226"/>
    <lineage>
        <taxon>Bacteria</taxon>
        <taxon>Pseudomonadati</taxon>
        <taxon>Pseudomonadota</taxon>
        <taxon>Betaproteobacteria</taxon>
        <taxon>Burkholderiales</taxon>
        <taxon>Oxalobacteraceae</taxon>
        <taxon>Telluria group</taxon>
        <taxon>Massilia</taxon>
    </lineage>
</organism>
<evidence type="ECO:0000259" key="7">
    <source>
        <dbReference type="PROSITE" id="PS50110"/>
    </source>
</evidence>
<protein>
    <recommendedName>
        <fullName evidence="2">histidine kinase</fullName>
        <ecNumber evidence="2">2.7.13.3</ecNumber>
    </recommendedName>
</protein>
<dbReference type="Pfam" id="PF02518">
    <property type="entry name" value="HATPase_c"/>
    <property type="match status" value="1"/>
</dbReference>
<dbReference type="InterPro" id="IPR036890">
    <property type="entry name" value="HATPase_C_sf"/>
</dbReference>
<dbReference type="SUPFAM" id="SSF52172">
    <property type="entry name" value="CheY-like"/>
    <property type="match status" value="1"/>
</dbReference>
<keyword evidence="8" id="KW-0067">ATP-binding</keyword>
<dbReference type="SUPFAM" id="SSF47384">
    <property type="entry name" value="Homodimeric domain of signal transducing histidine kinase"/>
    <property type="match status" value="1"/>
</dbReference>
<proteinExistence type="predicted"/>
<dbReference type="InterPro" id="IPR003661">
    <property type="entry name" value="HisK_dim/P_dom"/>
</dbReference>
<dbReference type="RefSeq" id="WP_258820345.1">
    <property type="nucleotide sequence ID" value="NZ_JANUHB010000001.1"/>
</dbReference>
<dbReference type="Pfam" id="PF00072">
    <property type="entry name" value="Response_reg"/>
    <property type="match status" value="1"/>
</dbReference>
<dbReference type="EMBL" id="JANUHB010000001">
    <property type="protein sequence ID" value="MCS0806556.1"/>
    <property type="molecule type" value="Genomic_DNA"/>
</dbReference>
<comment type="caution">
    <text evidence="8">The sequence shown here is derived from an EMBL/GenBank/DDBJ whole genome shotgun (WGS) entry which is preliminary data.</text>
</comment>
<feature type="modified residue" description="4-aspartylphosphate" evidence="4">
    <location>
        <position position="383"/>
    </location>
</feature>
<dbReference type="InterPro" id="IPR004358">
    <property type="entry name" value="Sig_transdc_His_kin-like_C"/>
</dbReference>
<accession>A0ABT2D825</accession>
<dbReference type="EC" id="2.7.13.3" evidence="2"/>
<dbReference type="Proteomes" id="UP001206126">
    <property type="component" value="Unassembled WGS sequence"/>
</dbReference>
<keyword evidence="3 4" id="KW-0597">Phosphoprotein</keyword>
<evidence type="ECO:0000313" key="9">
    <source>
        <dbReference type="Proteomes" id="UP001206126"/>
    </source>
</evidence>
<dbReference type="SMART" id="SM00448">
    <property type="entry name" value="REC"/>
    <property type="match status" value="1"/>
</dbReference>
<dbReference type="InterPro" id="IPR011006">
    <property type="entry name" value="CheY-like_superfamily"/>
</dbReference>
<feature type="region of interest" description="Disordered" evidence="5">
    <location>
        <begin position="1"/>
        <end position="29"/>
    </location>
</feature>
<sequence>MGHVNDEGSGSQQRVPAGSKGEPPQSHAALRAQVESLQQELAVLRVVAREKAELELTAAQLREANQNLVLATVTAQSGRDDAEEANRRQTEFLAMLAHELRNPLAPIGTAAALLPRTAGDDARALELAQVIGRQVSHMAHLLDDLLDAARISSGKITLSLQSVLLDQVIEQAVETVAPRVRERTQELALTLPREPLVLHADRVRLTQVFTNLLSNASKYTPEGGTIRLSAVADAEQAVVTVQDNGTGIAPGLMPHVFDLFTQGPRALARTEGGLGVGLNVVRNLVGMHGGRIDAYSAGEGQGSLFTVVLPLPEGTLAPPREVRTVRRGRAAPLRLLLVEDNRDACETLSHLLVLEGHEVQVAYDGKAGLAAATGGEFDALLCDIGLPGLDGLELIASLRRARGGKPLYAVALSGYCQAEDRSRALAAGFDEYCVKPVNTEALLGLLGSRGRAAASG</sequence>
<dbReference type="InterPro" id="IPR036097">
    <property type="entry name" value="HisK_dim/P_sf"/>
</dbReference>